<feature type="transmembrane region" description="Helical" evidence="5">
    <location>
        <begin position="18"/>
        <end position="35"/>
    </location>
</feature>
<dbReference type="Gene3D" id="1.20.1560.10">
    <property type="entry name" value="ABC transporter type 1, transmembrane domain"/>
    <property type="match status" value="1"/>
</dbReference>
<dbReference type="PROSITE" id="PS50893">
    <property type="entry name" value="ABC_TRANSPORTER_2"/>
    <property type="match status" value="1"/>
</dbReference>
<dbReference type="InterPro" id="IPR039421">
    <property type="entry name" value="Type_1_exporter"/>
</dbReference>
<dbReference type="PANTHER" id="PTHR43394">
    <property type="entry name" value="ATP-DEPENDENT PERMEASE MDL1, MITOCHONDRIAL"/>
    <property type="match status" value="1"/>
</dbReference>
<dbReference type="SUPFAM" id="SSF90123">
    <property type="entry name" value="ABC transporter transmembrane region"/>
    <property type="match status" value="1"/>
</dbReference>
<feature type="transmembrane region" description="Helical" evidence="5">
    <location>
        <begin position="65"/>
        <end position="83"/>
    </location>
</feature>
<dbReference type="InterPro" id="IPR027417">
    <property type="entry name" value="P-loop_NTPase"/>
</dbReference>
<evidence type="ECO:0000256" key="2">
    <source>
        <dbReference type="ARBA" id="ARBA00022692"/>
    </source>
</evidence>
<gene>
    <name evidence="9" type="ORF">QEZ52_19430</name>
</gene>
<accession>A0ABZ2XS90</accession>
<dbReference type="RefSeq" id="WP_406646297.1">
    <property type="nucleotide sequence ID" value="NZ_CP123584.1"/>
</dbReference>
<dbReference type="Gene3D" id="3.40.50.300">
    <property type="entry name" value="P-loop containing nucleotide triphosphate hydrolases"/>
    <property type="match status" value="2"/>
</dbReference>
<protein>
    <submittedName>
        <fullName evidence="9">ABC transporter transmembrane domain-containing protein</fullName>
    </submittedName>
</protein>
<keyword evidence="2 5" id="KW-0812">Transmembrane</keyword>
<keyword evidence="10" id="KW-1185">Reference proteome</keyword>
<evidence type="ECO:0000256" key="3">
    <source>
        <dbReference type="ARBA" id="ARBA00022989"/>
    </source>
</evidence>
<dbReference type="InterPro" id="IPR036640">
    <property type="entry name" value="ABC1_TM_sf"/>
</dbReference>
<dbReference type="EMBL" id="CP123584">
    <property type="protein sequence ID" value="WZK88743.1"/>
    <property type="molecule type" value="Genomic_DNA"/>
</dbReference>
<evidence type="ECO:0000259" key="7">
    <source>
        <dbReference type="PROSITE" id="PS50893"/>
    </source>
</evidence>
<comment type="subcellular location">
    <subcellularLocation>
        <location evidence="1">Cell membrane</location>
        <topology evidence="1">Multi-pass membrane protein</topology>
    </subcellularLocation>
</comment>
<dbReference type="PROSITE" id="PS50929">
    <property type="entry name" value="ABC_TM1F"/>
    <property type="match status" value="1"/>
</dbReference>
<keyword evidence="3 5" id="KW-1133">Transmembrane helix</keyword>
<dbReference type="Pfam" id="PF00664">
    <property type="entry name" value="ABC_membrane"/>
    <property type="match status" value="1"/>
</dbReference>
<proteinExistence type="predicted"/>
<organism evidence="9 10">
    <name type="scientific">Aliisedimentitalea scapharcae</name>
    <dbReference type="NCBI Taxonomy" id="1524259"/>
    <lineage>
        <taxon>Bacteria</taxon>
        <taxon>Pseudomonadati</taxon>
        <taxon>Pseudomonadota</taxon>
        <taxon>Alphaproteobacteria</taxon>
        <taxon>Rhodobacterales</taxon>
        <taxon>Roseobacteraceae</taxon>
        <taxon>Aliisedimentitalea</taxon>
    </lineage>
</organism>
<dbReference type="InterPro" id="IPR011527">
    <property type="entry name" value="ABC1_TM_dom"/>
</dbReference>
<dbReference type="SUPFAM" id="SSF51206">
    <property type="entry name" value="cAMP-binding domain-like"/>
    <property type="match status" value="1"/>
</dbReference>
<feature type="domain" description="Cyclic nucleotide-binding" evidence="6">
    <location>
        <begin position="882"/>
        <end position="985"/>
    </location>
</feature>
<dbReference type="SUPFAM" id="SSF52540">
    <property type="entry name" value="P-loop containing nucleoside triphosphate hydrolases"/>
    <property type="match status" value="2"/>
</dbReference>
<sequence length="1043" mass="116989">MEPTLFSFIWKYSKRQQLVLLGLTILTFPFIYATLELPKRIINDAIGMQAASYDVLGFELGQTQYLMLLCVAFLGAVLAAGMLKMRLNTMKGVLAERMLRRLRYSLIARMMRFPKPYFQKTSQGELVSMITSEAEPMGGLMGDAVAQPVFQAGQMLTIVTFLFMQSVWFGLASVMLIPLQAWVIPRLQRQINLLNKERIQEVRHLASEIGESAAGISDLRSNGGWRFRLALISDRLGRLFDIRFKIYRKKFFMKFLNNLITQLTPFLFYSVGGYLVIKGEITVGALVAALGAYKDLSAPWKELLTFYNQIQDMSLRWTVVTERFAPRNMVPEKLFQGEPDSIPHLTGSVVLDDVTVRDADGNTILEDISLKIPPGARVAIKSPVPAERAAFAQLLTREVVPSHGTVTLSGHKLNDLHQAVIAARVGYAHSRPYLFDGTLGDNLMMSLKTHPHTGLPLTREEERRLNEAKRSGNSEYLLDSDWINPDLAELSDRESICDWWFQLVQAMGIDEQHFRRTLLSRLDEAKHRDLVREIIALRPVVHEKLKQAGLDDLVFRFDPEQFNPAVPLGGNLLFASPTREISQEALAMETGFYELMQELGMAREGMEISLGVMETLQHTFGQEDTDHPLFRRLGLEPEMYRRLSDIVNRRKEVGESKLSRDDRALLMTVPFLLTAEQIGAAFPEEYKQKILDIRASSGPRILASTGDMFRRVAPDTYVPRLTVLENLLYGRISLRAGARAQMIEDIAAEVLNAHGLRQPIAAVLFDLKTGLGGSNLPTVFQERAAFSRAGIKRPDILVMDTVLASHDAESRLQTRHQLRELLPRSIMIFLEEQFAHPERYDLFVEIKNGRVDGVKRTQQAMGADTATADLQRKIAAITSNDLFARLDERNQRLLAFSGQWVNVSAGHRLFRANEVADSAYLCVSGAAELRWPGSRPDDPALTVIEPGRLIGDLTILTGGVRRMDLTSTTESCFLRLGAEEFRAVIENDANVAVAMLETVAGHLETVGRALESMDIDLASVIRKGWDIKTEDAQDSVSGQDVGT</sequence>
<dbReference type="Pfam" id="PF00027">
    <property type="entry name" value="cNMP_binding"/>
    <property type="match status" value="1"/>
</dbReference>
<dbReference type="InterPro" id="IPR003439">
    <property type="entry name" value="ABC_transporter-like_ATP-bd"/>
</dbReference>
<evidence type="ECO:0000313" key="10">
    <source>
        <dbReference type="Proteomes" id="UP001623232"/>
    </source>
</evidence>
<reference evidence="9 10" key="1">
    <citation type="submission" date="2023-04" db="EMBL/GenBank/DDBJ databases">
        <title>Complete genome sequence of Alisedimentitalea scapharcae.</title>
        <authorList>
            <person name="Rong J.-C."/>
            <person name="Yi M.-L."/>
            <person name="Zhao Q."/>
        </authorList>
    </citation>
    <scope>NUCLEOTIDE SEQUENCE [LARGE SCALE GENOMIC DNA]</scope>
    <source>
        <strain evidence="9 10">KCTC 42119</strain>
    </source>
</reference>
<dbReference type="PANTHER" id="PTHR43394:SF1">
    <property type="entry name" value="ATP-BINDING CASSETTE SUB-FAMILY B MEMBER 10, MITOCHONDRIAL"/>
    <property type="match status" value="1"/>
</dbReference>
<evidence type="ECO:0000313" key="9">
    <source>
        <dbReference type="EMBL" id="WZK88743.1"/>
    </source>
</evidence>
<evidence type="ECO:0000256" key="5">
    <source>
        <dbReference type="SAM" id="Phobius"/>
    </source>
</evidence>
<evidence type="ECO:0000256" key="1">
    <source>
        <dbReference type="ARBA" id="ARBA00004651"/>
    </source>
</evidence>
<dbReference type="InterPro" id="IPR000595">
    <property type="entry name" value="cNMP-bd_dom"/>
</dbReference>
<evidence type="ECO:0000259" key="8">
    <source>
        <dbReference type="PROSITE" id="PS50929"/>
    </source>
</evidence>
<dbReference type="InterPro" id="IPR018490">
    <property type="entry name" value="cNMP-bd_dom_sf"/>
</dbReference>
<feature type="domain" description="ABC transporter" evidence="7">
    <location>
        <begin position="349"/>
        <end position="873"/>
    </location>
</feature>
<keyword evidence="4 5" id="KW-0472">Membrane</keyword>
<dbReference type="CDD" id="cd00038">
    <property type="entry name" value="CAP_ED"/>
    <property type="match status" value="1"/>
</dbReference>
<dbReference type="SMART" id="SM00100">
    <property type="entry name" value="cNMP"/>
    <property type="match status" value="1"/>
</dbReference>
<dbReference type="Proteomes" id="UP001623232">
    <property type="component" value="Chromosome"/>
</dbReference>
<dbReference type="InterPro" id="IPR014710">
    <property type="entry name" value="RmlC-like_jellyroll"/>
</dbReference>
<name>A0ABZ2XS90_9RHOB</name>
<evidence type="ECO:0000256" key="4">
    <source>
        <dbReference type="ARBA" id="ARBA00023136"/>
    </source>
</evidence>
<feature type="domain" description="ABC transmembrane type-1" evidence="8">
    <location>
        <begin position="39"/>
        <end position="312"/>
    </location>
</feature>
<dbReference type="PROSITE" id="PS50042">
    <property type="entry name" value="CNMP_BINDING_3"/>
    <property type="match status" value="1"/>
</dbReference>
<evidence type="ECO:0000259" key="6">
    <source>
        <dbReference type="PROSITE" id="PS50042"/>
    </source>
</evidence>
<dbReference type="Gene3D" id="2.60.120.10">
    <property type="entry name" value="Jelly Rolls"/>
    <property type="match status" value="1"/>
</dbReference>
<dbReference type="CDD" id="cd07346">
    <property type="entry name" value="ABC_6TM_exporters"/>
    <property type="match status" value="1"/>
</dbReference>